<name>A0ABW3A4R5_9ACTN</name>
<keyword evidence="1" id="KW-0472">Membrane</keyword>
<keyword evidence="1" id="KW-0812">Transmembrane</keyword>
<comment type="caution">
    <text evidence="2">The sequence shown here is derived from an EMBL/GenBank/DDBJ whole genome shotgun (WGS) entry which is preliminary data.</text>
</comment>
<protein>
    <submittedName>
        <fullName evidence="2">Uncharacterized protein</fullName>
    </submittedName>
</protein>
<keyword evidence="3" id="KW-1185">Reference proteome</keyword>
<proteinExistence type="predicted"/>
<evidence type="ECO:0000313" key="3">
    <source>
        <dbReference type="Proteomes" id="UP001597053"/>
    </source>
</evidence>
<reference evidence="3" key="1">
    <citation type="journal article" date="2019" name="Int. J. Syst. Evol. Microbiol.">
        <title>The Global Catalogue of Microorganisms (GCM) 10K type strain sequencing project: providing services to taxonomists for standard genome sequencing and annotation.</title>
        <authorList>
            <consortium name="The Broad Institute Genomics Platform"/>
            <consortium name="The Broad Institute Genome Sequencing Center for Infectious Disease"/>
            <person name="Wu L."/>
            <person name="Ma J."/>
        </authorList>
    </citation>
    <scope>NUCLEOTIDE SEQUENCE [LARGE SCALE GENOMIC DNA]</scope>
    <source>
        <strain evidence="3">JCM 32148</strain>
    </source>
</reference>
<dbReference type="EMBL" id="JBHTHM010000882">
    <property type="protein sequence ID" value="MFD0785571.1"/>
    <property type="molecule type" value="Genomic_DNA"/>
</dbReference>
<feature type="transmembrane region" description="Helical" evidence="1">
    <location>
        <begin position="40"/>
        <end position="60"/>
    </location>
</feature>
<organism evidence="2 3">
    <name type="scientific">Micromonospora azadirachtae</name>
    <dbReference type="NCBI Taxonomy" id="1970735"/>
    <lineage>
        <taxon>Bacteria</taxon>
        <taxon>Bacillati</taxon>
        <taxon>Actinomycetota</taxon>
        <taxon>Actinomycetes</taxon>
        <taxon>Micromonosporales</taxon>
        <taxon>Micromonosporaceae</taxon>
        <taxon>Micromonospora</taxon>
    </lineage>
</organism>
<evidence type="ECO:0000256" key="1">
    <source>
        <dbReference type="SAM" id="Phobius"/>
    </source>
</evidence>
<accession>A0ABW3A4R5</accession>
<dbReference type="Proteomes" id="UP001597053">
    <property type="component" value="Unassembled WGS sequence"/>
</dbReference>
<sequence>MPAPEAMRSRSLLTILFWIGVGLAPVAALILLVADGNGPLRFAAVLAIVAVVLIGLSIALRSDGESGQERLAEVFDEMDQLRRELRGEIVAAAQRGNQALDQAQRAQEAVAAVHRRLEATGA</sequence>
<keyword evidence="1" id="KW-1133">Transmembrane helix</keyword>
<gene>
    <name evidence="2" type="ORF">ACFQZ8_16810</name>
</gene>
<evidence type="ECO:0000313" key="2">
    <source>
        <dbReference type="EMBL" id="MFD0785571.1"/>
    </source>
</evidence>
<feature type="non-terminal residue" evidence="2">
    <location>
        <position position="122"/>
    </location>
</feature>
<feature type="transmembrane region" description="Helical" evidence="1">
    <location>
        <begin position="12"/>
        <end position="34"/>
    </location>
</feature>